<dbReference type="GO" id="GO:0030246">
    <property type="term" value="F:carbohydrate binding"/>
    <property type="evidence" value="ECO:0007669"/>
    <property type="project" value="InterPro"/>
</dbReference>
<feature type="domain" description="Pyruvate phosphate dikinase AMP/ATP-binding" evidence="2">
    <location>
        <begin position="859"/>
        <end position="1029"/>
    </location>
</feature>
<proteinExistence type="inferred from homology"/>
<reference evidence="3 4" key="2">
    <citation type="journal article" date="2018" name="Plant J.">
        <title>The Physcomitrella patens chromosome-scale assembly reveals moss genome structure and evolution.</title>
        <authorList>
            <person name="Lang D."/>
            <person name="Ullrich K.K."/>
            <person name="Murat F."/>
            <person name="Fuchs J."/>
            <person name="Jenkins J."/>
            <person name="Haas F.B."/>
            <person name="Piednoel M."/>
            <person name="Gundlach H."/>
            <person name="Van Bel M."/>
            <person name="Meyberg R."/>
            <person name="Vives C."/>
            <person name="Morata J."/>
            <person name="Symeonidi A."/>
            <person name="Hiss M."/>
            <person name="Muchero W."/>
            <person name="Kamisugi Y."/>
            <person name="Saleh O."/>
            <person name="Blanc G."/>
            <person name="Decker E.L."/>
            <person name="van Gessel N."/>
            <person name="Grimwood J."/>
            <person name="Hayes R.D."/>
            <person name="Graham S.W."/>
            <person name="Gunter L.E."/>
            <person name="McDaniel S.F."/>
            <person name="Hoernstein S.N.W."/>
            <person name="Larsson A."/>
            <person name="Li F.W."/>
            <person name="Perroud P.F."/>
            <person name="Phillips J."/>
            <person name="Ranjan P."/>
            <person name="Rokshar D.S."/>
            <person name="Rothfels C.J."/>
            <person name="Schneider L."/>
            <person name="Shu S."/>
            <person name="Stevenson D.W."/>
            <person name="Thummler F."/>
            <person name="Tillich M."/>
            <person name="Villarreal Aguilar J.C."/>
            <person name="Widiez T."/>
            <person name="Wong G.K."/>
            <person name="Wymore A."/>
            <person name="Zhang Y."/>
            <person name="Zimmer A.D."/>
            <person name="Quatrano R.S."/>
            <person name="Mayer K.F.X."/>
            <person name="Goodstein D."/>
            <person name="Casacuberta J.M."/>
            <person name="Vandepoele K."/>
            <person name="Reski R."/>
            <person name="Cuming A.C."/>
            <person name="Tuskan G.A."/>
            <person name="Maumus F."/>
            <person name="Salse J."/>
            <person name="Schmutz J."/>
            <person name="Rensing S.A."/>
        </authorList>
    </citation>
    <scope>NUCLEOTIDE SEQUENCE [LARGE SCALE GENOMIC DNA]</scope>
    <source>
        <strain evidence="3 4">cv. Gransden 2004</strain>
    </source>
</reference>
<organism evidence="3 4">
    <name type="scientific">Physcomitrium patens</name>
    <name type="common">Spreading-leaved earth moss</name>
    <name type="synonym">Physcomitrella patens</name>
    <dbReference type="NCBI Taxonomy" id="3218"/>
    <lineage>
        <taxon>Eukaryota</taxon>
        <taxon>Viridiplantae</taxon>
        <taxon>Streptophyta</taxon>
        <taxon>Embryophyta</taxon>
        <taxon>Bryophyta</taxon>
        <taxon>Bryophytina</taxon>
        <taxon>Bryopsida</taxon>
        <taxon>Funariidae</taxon>
        <taxon>Funariales</taxon>
        <taxon>Funariaceae</taxon>
        <taxon>Physcomitrium</taxon>
    </lineage>
</organism>
<sequence>MTISVDFRWSLPTNYDHFDRVSERLWNGTEIEAGDLHRGLGLVGSGFEGLRKVGYAQCVAIDGRRAIAVQRRAILTVRSEKRVKVRLLIDHQVPFGETHAILGSSPCTGHGRRGHLCNGQSPELEANPQETIVYKHVIVTHSGDAVWEGGPNCVLNVPNEGEFEVITHWDCTHEELQLQGEPVVNELVGVREESKQEQAQAPEVTSSQLEEVFLEVSTFFVHRWQGSAGNDRKEGTGMWDTTGLDGVALQTVEGDKNAKNWWEKLEVVRALVTGEPGKKEWLKSLTHVAVYLKWISTREINSDEVGQHYRPNQHAEIPRRIFVEFEQVTVDSSSSLRELLLVQKIHSCCLVSRIWDIVHRNYIPQVLIKEIKHKLQNELHRSAEPIDLVAAEALLATVTETPGDYSEEFVKELKTFYAELKDFFNAESLTEQLEGLRPFIDEDTQAIIDHFLWKKDSLEKASGANIIKTFLDTMHALTNLLATIVKALDSGIRNEDSNESESAGGAEWLVEEVGNGKVEQWTPSLTGLALGVQQLGLSGMHNAECLAIKSELLAWSSPTVISTFETKDTKTWALRLKAPIGRARRFAETYTGTVLQVYPGYVGRLGKAFRISGNTVRNYAEAEVRASVMFQVEKLFLRLLKAIRITVGEDGFDVIMTGRAVGRLIEVDKIVPGSLPSSDSGPVILLVKKAFGGEEIKAAGLNLMGAVIQHHLLHLSSIPVGAVLDNLEATAENSGSKAVGCHVLAVLSDQTKTVRDDRGVPATVCVPRGKVIPFGAMEDALESSASLEKFHELVEKLEATPLEGAELDNVCNDLRSLVAKQKISEAVLEGLASGGFLKSARLIVRSSTNVGDLAGMSGSVWSSLYTRRAVLSRRMAGVPQKAASMAVIVQELLSPGVSFVLHTTSLVDNDLTVLQAELAIGLGVTSASETRGTPYRIDVNKFDGTVRTLAFANFSEKISVNEGSEEAGAAMVREVIDYSTQSLSFDSLYREQVCQRLAALGFFLEQHFKASQEIKGCIIGNHHIFVQTRLQS</sequence>
<dbReference type="GO" id="GO:0009507">
    <property type="term" value="C:chloroplast"/>
    <property type="evidence" value="ECO:0000318"/>
    <property type="project" value="GO_Central"/>
</dbReference>
<dbReference type="InterPro" id="IPR013815">
    <property type="entry name" value="ATP_grasp_subdomain_1"/>
</dbReference>
<dbReference type="Pfam" id="PF01326">
    <property type="entry name" value="PPDK_N"/>
    <property type="match status" value="1"/>
</dbReference>
<dbReference type="GO" id="GO:0005982">
    <property type="term" value="P:starch metabolic process"/>
    <property type="evidence" value="ECO:0000318"/>
    <property type="project" value="GO_Central"/>
</dbReference>
<accession>A0A7I4B813</accession>
<dbReference type="InterPro" id="IPR002192">
    <property type="entry name" value="PPDK_AMP/ATP-bd"/>
</dbReference>
<dbReference type="Gene3D" id="3.30.470.20">
    <property type="entry name" value="ATP-grasp fold, B domain"/>
    <property type="match status" value="1"/>
</dbReference>
<dbReference type="PANTHER" id="PTHR47453:SF1">
    <property type="entry name" value="PHOSPHOGLUCAN, WATER DIKINASE, CHLOROPLASTIC"/>
    <property type="match status" value="1"/>
</dbReference>
<dbReference type="InterPro" id="IPR013784">
    <property type="entry name" value="Carb-bd-like_fold"/>
</dbReference>
<dbReference type="Gene3D" id="3.30.1490.20">
    <property type="entry name" value="ATP-grasp fold, A domain"/>
    <property type="match status" value="1"/>
</dbReference>
<dbReference type="AlphaFoldDB" id="A0A7I4B813"/>
<dbReference type="PANTHER" id="PTHR47453">
    <property type="entry name" value="PHOSPHOGLUCAN, WATER DIKINASE, CHLOROPLASTIC"/>
    <property type="match status" value="1"/>
</dbReference>
<dbReference type="Gramene" id="Pp3c17_18900V3.2">
    <property type="protein sequence ID" value="Pp3c17_18900V3.2"/>
    <property type="gene ID" value="Pp3c17_18900"/>
</dbReference>
<evidence type="ECO:0000259" key="2">
    <source>
        <dbReference type="Pfam" id="PF01326"/>
    </source>
</evidence>
<keyword evidence="4" id="KW-1185">Reference proteome</keyword>
<dbReference type="Gene3D" id="2.60.40.10">
    <property type="entry name" value="Immunoglobulins"/>
    <property type="match status" value="1"/>
</dbReference>
<name>A0A7I4B813_PHYPA</name>
<dbReference type="Proteomes" id="UP000006727">
    <property type="component" value="Chromosome 17"/>
</dbReference>
<evidence type="ECO:0000313" key="3">
    <source>
        <dbReference type="EnsemblPlants" id="Pp3c17_18900V3.2"/>
    </source>
</evidence>
<dbReference type="InParanoid" id="A0A7I4B813"/>
<evidence type="ECO:0000256" key="1">
    <source>
        <dbReference type="ARBA" id="ARBA00007837"/>
    </source>
</evidence>
<evidence type="ECO:0000313" key="4">
    <source>
        <dbReference type="Proteomes" id="UP000006727"/>
    </source>
</evidence>
<dbReference type="SUPFAM" id="SSF49452">
    <property type="entry name" value="Starch-binding domain-like"/>
    <property type="match status" value="1"/>
</dbReference>
<reference evidence="3" key="3">
    <citation type="submission" date="2020-12" db="UniProtKB">
        <authorList>
            <consortium name="EnsemblPlants"/>
        </authorList>
    </citation>
    <scope>IDENTIFICATION</scope>
</reference>
<dbReference type="EnsemblPlants" id="Pp3c17_18900V3.2">
    <property type="protein sequence ID" value="Pp3c17_18900V3.2"/>
    <property type="gene ID" value="Pp3c17_18900"/>
</dbReference>
<dbReference type="GO" id="GO:0005524">
    <property type="term" value="F:ATP binding"/>
    <property type="evidence" value="ECO:0007669"/>
    <property type="project" value="InterPro"/>
</dbReference>
<dbReference type="EMBL" id="ABEU02000017">
    <property type="status" value="NOT_ANNOTATED_CDS"/>
    <property type="molecule type" value="Genomic_DNA"/>
</dbReference>
<reference evidence="3 4" key="1">
    <citation type="journal article" date="2008" name="Science">
        <title>The Physcomitrella genome reveals evolutionary insights into the conquest of land by plants.</title>
        <authorList>
            <person name="Rensing S."/>
            <person name="Lang D."/>
            <person name="Zimmer A."/>
            <person name="Terry A."/>
            <person name="Salamov A."/>
            <person name="Shapiro H."/>
            <person name="Nishiyama T."/>
            <person name="Perroud P.-F."/>
            <person name="Lindquist E."/>
            <person name="Kamisugi Y."/>
            <person name="Tanahashi T."/>
            <person name="Sakakibara K."/>
            <person name="Fujita T."/>
            <person name="Oishi K."/>
            <person name="Shin-I T."/>
            <person name="Kuroki Y."/>
            <person name="Toyoda A."/>
            <person name="Suzuki Y."/>
            <person name="Hashimoto A."/>
            <person name="Yamaguchi K."/>
            <person name="Sugano A."/>
            <person name="Kohara Y."/>
            <person name="Fujiyama A."/>
            <person name="Anterola A."/>
            <person name="Aoki S."/>
            <person name="Ashton N."/>
            <person name="Barbazuk W.B."/>
            <person name="Barker E."/>
            <person name="Bennetzen J."/>
            <person name="Bezanilla M."/>
            <person name="Blankenship R."/>
            <person name="Cho S.H."/>
            <person name="Dutcher S."/>
            <person name="Estelle M."/>
            <person name="Fawcett J.A."/>
            <person name="Gundlach H."/>
            <person name="Hanada K."/>
            <person name="Heyl A."/>
            <person name="Hicks K.A."/>
            <person name="Hugh J."/>
            <person name="Lohr M."/>
            <person name="Mayer K."/>
            <person name="Melkozernov A."/>
            <person name="Murata T."/>
            <person name="Nelson D."/>
            <person name="Pils B."/>
            <person name="Prigge M."/>
            <person name="Reiss B."/>
            <person name="Renner T."/>
            <person name="Rombauts S."/>
            <person name="Rushton P."/>
            <person name="Sanderfoot A."/>
            <person name="Schween G."/>
            <person name="Shiu S.-H."/>
            <person name="Stueber K."/>
            <person name="Theodoulou F.L."/>
            <person name="Tu H."/>
            <person name="Van de Peer Y."/>
            <person name="Verrier P.J."/>
            <person name="Waters E."/>
            <person name="Wood A."/>
            <person name="Yang L."/>
            <person name="Cove D."/>
            <person name="Cuming A."/>
            <person name="Hasebe M."/>
            <person name="Lucas S."/>
            <person name="Mishler D.B."/>
            <person name="Reski R."/>
            <person name="Grigoriev I."/>
            <person name="Quatrano R.S."/>
            <person name="Boore J.L."/>
        </authorList>
    </citation>
    <scope>NUCLEOTIDE SEQUENCE [LARGE SCALE GENOMIC DNA]</scope>
    <source>
        <strain evidence="3 4">cv. Gransden 2004</strain>
    </source>
</reference>
<dbReference type="SUPFAM" id="SSF56059">
    <property type="entry name" value="Glutathione synthetase ATP-binding domain-like"/>
    <property type="match status" value="1"/>
</dbReference>
<dbReference type="GO" id="GO:0051752">
    <property type="term" value="F:phosphoglucan, water dikinase activity"/>
    <property type="evidence" value="ECO:0000318"/>
    <property type="project" value="GO_Central"/>
</dbReference>
<protein>
    <recommendedName>
        <fullName evidence="2">Pyruvate phosphate dikinase AMP/ATP-binding domain-containing protein</fullName>
    </recommendedName>
</protein>
<comment type="similarity">
    <text evidence="1">Belongs to the PEP-utilizing enzyme family.</text>
</comment>
<dbReference type="InterPro" id="IPR013783">
    <property type="entry name" value="Ig-like_fold"/>
</dbReference>